<dbReference type="Proteomes" id="UP000044071">
    <property type="component" value="Unassembled WGS sequence"/>
</dbReference>
<dbReference type="EMBL" id="CCSB01000004">
    <property type="protein sequence ID" value="CDZ78901.1"/>
    <property type="molecule type" value="Genomic_DNA"/>
</dbReference>
<dbReference type="AlphaFoldDB" id="A0A078L155"/>
<dbReference type="RefSeq" id="WP_044012078.1">
    <property type="nucleotide sequence ID" value="NZ_CCVW01000004.1"/>
</dbReference>
<proteinExistence type="predicted"/>
<feature type="region of interest" description="Disordered" evidence="1">
    <location>
        <begin position="242"/>
        <end position="280"/>
    </location>
</feature>
<dbReference type="OrthoDB" id="5652986at2"/>
<name>A0A078L155_9GAMM</name>
<reference evidence="2 3" key="1">
    <citation type="submission" date="2014-06" db="EMBL/GenBank/DDBJ databases">
        <authorList>
            <person name="Urmite Genomes Urmite Genomes"/>
        </authorList>
    </citation>
    <scope>NUCLEOTIDE SEQUENCE [LARGE SCALE GENOMIC DNA]</scope>
</reference>
<evidence type="ECO:0000313" key="3">
    <source>
        <dbReference type="Proteomes" id="UP000044071"/>
    </source>
</evidence>
<feature type="compositionally biased region" description="Low complexity" evidence="1">
    <location>
        <begin position="253"/>
        <end position="271"/>
    </location>
</feature>
<gene>
    <name evidence="2" type="ORF">BN59_03216</name>
</gene>
<evidence type="ECO:0000313" key="2">
    <source>
        <dbReference type="EMBL" id="CDZ78901.1"/>
    </source>
</evidence>
<dbReference type="eggNOG" id="ENOG5034BW3">
    <property type="taxonomic scope" value="Bacteria"/>
</dbReference>
<organism evidence="2 3">
    <name type="scientific">Legionella massiliensis</name>
    <dbReference type="NCBI Taxonomy" id="1034943"/>
    <lineage>
        <taxon>Bacteria</taxon>
        <taxon>Pseudomonadati</taxon>
        <taxon>Pseudomonadota</taxon>
        <taxon>Gammaproteobacteria</taxon>
        <taxon>Legionellales</taxon>
        <taxon>Legionellaceae</taxon>
        <taxon>Legionella</taxon>
    </lineage>
</organism>
<sequence length="1150" mass="129591">MPKTLINYNPNQEKQRIQDALEFKLSQVNEWAKTQTPEQPKNDRKDKPSIVGVLHAVKEAIVVPERLNSDMQHLRNMLITLSGHSPITDNEEKIIDKYIAKIDKLISLHADLNANHPLVSDNYTSPEEVIQGLNQKYNDPQFYEMMETLASLEFDREKINSIARKYENALMRKNVGYNEARTTLSPILNPDQPRGTQTRDIASFTSMPMQNLPRVSMVIKTIKEHLEKLKEQLEKEHLEKLKDAVPAPDNHVSENTESTEYSEGTEYSESTEYSEDSEDFAESKADIDNLLVYTAGCLARSGPKNAELQLKIGEKTVANQAEALYASKDSGASAENKKVFFLQEILKLNMATPIANDTDSRVKDFPAYLETVLVKCYPEIFALNTKEELIIKAGANARTYTNISNALGIPLHGRHKTKLEPAQFDAAILDELYNSDQNILWLVLKSTKPIDVNFTAEKKVKAFTELAQAYKNQKLGDTEKYLGAYHLAQAAFAVAQTNPECQELVHKSFGPKSELGQWIISKHSKQEQAKVRDELSQCALAQYVNAVEPLALKKQVISPSQALLILIDHYQHQCAKLAASQSAEPEKLRAVTVKIAELKRLYILGVRITEADPKFRAFNVNPDDLKKMEQFLADPCLSSYEISKDKKIINNDPTRRYFETHLAHETVTDQIDLMDSDLLQDHVSRLIKALESKENDARDCVDVFANTYHGDSSAHKEYANCLERIRSREIFGELHEEQREKVILIVKSAFLGVVNAQARRDELPVNIYSKSLLYGAWRGKELITDDDNLNANKGNAVQSAHMGLVKGSMPVPLGDIATSSNAPPSSMKASDQSRFKDDGEYYKWLEMNFAGFVHPFSNSISGTVLCQLRNLAEQKNGYVSGIANSAEQIEKFSRLLIATMLYGTGGHSLNEYSFPFQLEEVRREFAGVAGFEDINLATLFVDNNDEAVNRAINDTITYNTHFLRKQNLNQGINLAGSRHDKVDSAKAIAAVVEKLEKYEGDIAKRSISEPKVEIVKPAIEQIIRALKEGRVDEALKVSDKLMLRLKREDETTGLTRSERKSFQTIKEIHEIILDLDNKPVPQKQNLAATNLCYKEQLQQLKTQDKPLEVASKSDNKLSILSSLSMFKARVALANNNVEEPEEENKWDLNS</sequence>
<keyword evidence="3" id="KW-1185">Reference proteome</keyword>
<evidence type="ECO:0000256" key="1">
    <source>
        <dbReference type="SAM" id="MobiDB-lite"/>
    </source>
</evidence>
<protein>
    <submittedName>
        <fullName evidence="2">Uncharacterized protein</fullName>
    </submittedName>
</protein>
<accession>A0A078L155</accession>